<feature type="transmembrane region" description="Helical" evidence="6">
    <location>
        <begin position="160"/>
        <end position="178"/>
    </location>
</feature>
<sequence>MGNLDEKVGDLFESSTIIFIGLIVGNGLALFAETLIARSLQPSIYGSLALAYTIALLSSRIADFGIKDGVVRMVSTANDLGERTHIFQHGLMIVFSTALIIGIFLTSARGLIGGLVDDPKVSSYLIFFVPLVMLLALRAVAFGMLRAEGRSLAAAIARDFLGRILPLSVLGLGILLGVPAMGAIGYWLSVSIIVLGVSFVVLHSRYPLVKLLDVDVSRDTVFRLTRFSLPLAMSAYILILLSHLDILMIGYFLESNQVGYYRAIQPLRRASTLLMTSFTFLFLPVATQFYENDNISGLERFYTVSTKWLAAGTLPMVLVFVLFADDVVRTLFGAAYSPAAPALAVLVSGFYFRAIVGLDSEIVKAIDYTKIEFWSAMVGVIANIILNIYLIPRIGIVGAAIGTGAGYIIYNIVEVVAIYRRIGIHPFGMNNFKPLIVTTIIALAIHQTTTHIKFGIIGLAVLGTLFGIITLISIVATRSLDETDLLFIERIEDRTGLDLSLLKKKLSS</sequence>
<dbReference type="STRING" id="660517.SAMN04487946_11610"/>
<keyword evidence="2" id="KW-1003">Cell membrane</keyword>
<feature type="transmembrane region" description="Helical" evidence="6">
    <location>
        <begin position="273"/>
        <end position="290"/>
    </location>
</feature>
<dbReference type="EMBL" id="FNPB01000016">
    <property type="protein sequence ID" value="SDY44503.1"/>
    <property type="molecule type" value="Genomic_DNA"/>
</dbReference>
<feature type="transmembrane region" description="Helical" evidence="6">
    <location>
        <begin position="227"/>
        <end position="253"/>
    </location>
</feature>
<keyword evidence="4 6" id="KW-1133">Transmembrane helix</keyword>
<feature type="transmembrane region" description="Helical" evidence="6">
    <location>
        <begin position="12"/>
        <end position="32"/>
    </location>
</feature>
<dbReference type="InterPro" id="IPR050833">
    <property type="entry name" value="Poly_Biosynth_Transport"/>
</dbReference>
<name>A0A1H3JX52_9EURY</name>
<evidence type="ECO:0000256" key="6">
    <source>
        <dbReference type="SAM" id="Phobius"/>
    </source>
</evidence>
<evidence type="ECO:0000256" key="3">
    <source>
        <dbReference type="ARBA" id="ARBA00022692"/>
    </source>
</evidence>
<protein>
    <submittedName>
        <fullName evidence="7">Membrane protein involved in the export of O-antigen and teichoic acid</fullName>
    </submittedName>
</protein>
<feature type="transmembrane region" description="Helical" evidence="6">
    <location>
        <begin position="125"/>
        <end position="148"/>
    </location>
</feature>
<feature type="transmembrane region" description="Helical" evidence="6">
    <location>
        <begin position="86"/>
        <end position="105"/>
    </location>
</feature>
<keyword evidence="3 6" id="KW-0812">Transmembrane</keyword>
<dbReference type="PANTHER" id="PTHR30250:SF11">
    <property type="entry name" value="O-ANTIGEN TRANSPORTER-RELATED"/>
    <property type="match status" value="1"/>
</dbReference>
<feature type="transmembrane region" description="Helical" evidence="6">
    <location>
        <begin position="454"/>
        <end position="476"/>
    </location>
</feature>
<dbReference type="CDD" id="cd13128">
    <property type="entry name" value="MATE_Wzx_like"/>
    <property type="match status" value="1"/>
</dbReference>
<accession>A0A1H3JX52</accession>
<comment type="subcellular location">
    <subcellularLocation>
        <location evidence="1">Cell membrane</location>
        <topology evidence="1">Multi-pass membrane protein</topology>
    </subcellularLocation>
</comment>
<evidence type="ECO:0000256" key="2">
    <source>
        <dbReference type="ARBA" id="ARBA00022475"/>
    </source>
</evidence>
<keyword evidence="8" id="KW-1185">Reference proteome</keyword>
<dbReference type="GO" id="GO:0005886">
    <property type="term" value="C:plasma membrane"/>
    <property type="evidence" value="ECO:0007669"/>
    <property type="project" value="UniProtKB-SubCell"/>
</dbReference>
<gene>
    <name evidence="7" type="ORF">SAMN04487946_11610</name>
</gene>
<evidence type="ECO:0000256" key="1">
    <source>
        <dbReference type="ARBA" id="ARBA00004651"/>
    </source>
</evidence>
<feature type="transmembrane region" description="Helical" evidence="6">
    <location>
        <begin position="44"/>
        <end position="66"/>
    </location>
</feature>
<feature type="transmembrane region" description="Helical" evidence="6">
    <location>
        <begin position="373"/>
        <end position="391"/>
    </location>
</feature>
<organism evidence="7 8">
    <name type="scientific">Halobellus clavatus</name>
    <dbReference type="NCBI Taxonomy" id="660517"/>
    <lineage>
        <taxon>Archaea</taxon>
        <taxon>Methanobacteriati</taxon>
        <taxon>Methanobacteriota</taxon>
        <taxon>Stenosarchaea group</taxon>
        <taxon>Halobacteria</taxon>
        <taxon>Halobacteriales</taxon>
        <taxon>Haloferacaceae</taxon>
        <taxon>Halobellus</taxon>
    </lineage>
</organism>
<feature type="transmembrane region" description="Helical" evidence="6">
    <location>
        <begin position="397"/>
        <end position="419"/>
    </location>
</feature>
<evidence type="ECO:0000313" key="7">
    <source>
        <dbReference type="EMBL" id="SDY44503.1"/>
    </source>
</evidence>
<dbReference type="Proteomes" id="UP000199170">
    <property type="component" value="Unassembled WGS sequence"/>
</dbReference>
<keyword evidence="5 6" id="KW-0472">Membrane</keyword>
<feature type="transmembrane region" description="Helical" evidence="6">
    <location>
        <begin position="184"/>
        <end position="206"/>
    </location>
</feature>
<feature type="transmembrane region" description="Helical" evidence="6">
    <location>
        <begin position="302"/>
        <end position="324"/>
    </location>
</feature>
<dbReference type="AlphaFoldDB" id="A0A1H3JX52"/>
<dbReference type="PANTHER" id="PTHR30250">
    <property type="entry name" value="PST FAMILY PREDICTED COLANIC ACID TRANSPORTER"/>
    <property type="match status" value="1"/>
</dbReference>
<dbReference type="RefSeq" id="WP_089769296.1">
    <property type="nucleotide sequence ID" value="NZ_FNPB01000016.1"/>
</dbReference>
<evidence type="ECO:0000256" key="4">
    <source>
        <dbReference type="ARBA" id="ARBA00022989"/>
    </source>
</evidence>
<reference evidence="8" key="1">
    <citation type="submission" date="2016-10" db="EMBL/GenBank/DDBJ databases">
        <authorList>
            <person name="Varghese N."/>
            <person name="Submissions S."/>
        </authorList>
    </citation>
    <scope>NUCLEOTIDE SEQUENCE [LARGE SCALE GENOMIC DNA]</scope>
    <source>
        <strain evidence="8">CGMCC 1.10118</strain>
    </source>
</reference>
<feature type="transmembrane region" description="Helical" evidence="6">
    <location>
        <begin position="330"/>
        <end position="352"/>
    </location>
</feature>
<proteinExistence type="predicted"/>
<evidence type="ECO:0000256" key="5">
    <source>
        <dbReference type="ARBA" id="ARBA00023136"/>
    </source>
</evidence>
<feature type="transmembrane region" description="Helical" evidence="6">
    <location>
        <begin position="431"/>
        <end position="448"/>
    </location>
</feature>
<dbReference type="Pfam" id="PF13440">
    <property type="entry name" value="Polysacc_synt_3"/>
    <property type="match status" value="1"/>
</dbReference>
<evidence type="ECO:0000313" key="8">
    <source>
        <dbReference type="Proteomes" id="UP000199170"/>
    </source>
</evidence>
<dbReference type="OrthoDB" id="19148at2157"/>